<gene>
    <name evidence="2" type="ORF">JO379_002547</name>
</gene>
<keyword evidence="3" id="KW-1185">Reference proteome</keyword>
<organism evidence="2 3">
    <name type="scientific">Streptomyces syringium</name>
    <dbReference type="NCBI Taxonomy" id="76729"/>
    <lineage>
        <taxon>Bacteria</taxon>
        <taxon>Bacillati</taxon>
        <taxon>Actinomycetota</taxon>
        <taxon>Actinomycetes</taxon>
        <taxon>Kitasatosporales</taxon>
        <taxon>Streptomycetaceae</taxon>
        <taxon>Streptomyces</taxon>
    </lineage>
</organism>
<reference evidence="2 3" key="1">
    <citation type="submission" date="2021-03" db="EMBL/GenBank/DDBJ databases">
        <title>Sequencing the genomes of 1000 actinobacteria strains.</title>
        <authorList>
            <person name="Klenk H.-P."/>
        </authorList>
    </citation>
    <scope>NUCLEOTIDE SEQUENCE [LARGE SCALE GENOMIC DNA]</scope>
    <source>
        <strain evidence="2 3">DSM 41480</strain>
    </source>
</reference>
<dbReference type="EMBL" id="JAGIOH010000001">
    <property type="protein sequence ID" value="MBP2403078.1"/>
    <property type="molecule type" value="Genomic_DNA"/>
</dbReference>
<feature type="transmembrane region" description="Helical" evidence="1">
    <location>
        <begin position="12"/>
        <end position="32"/>
    </location>
</feature>
<evidence type="ECO:0000313" key="2">
    <source>
        <dbReference type="EMBL" id="MBP2403078.1"/>
    </source>
</evidence>
<dbReference type="RefSeq" id="WP_130878024.1">
    <property type="nucleotide sequence ID" value="NZ_JAGIOH010000001.1"/>
</dbReference>
<keyword evidence="1" id="KW-0472">Membrane</keyword>
<keyword evidence="1" id="KW-0812">Transmembrane</keyword>
<evidence type="ECO:0000313" key="3">
    <source>
        <dbReference type="Proteomes" id="UP001519291"/>
    </source>
</evidence>
<sequence>MTDRAAPRWATLRTVVATLAVVAVLVCGGLWFSEASERTSTVAEAPKTAAAQKAWASDQESAEVGAAEPRQLPGVRECGFRTPTVRPESIILNCSNAVMVASGIKWLSYDAAGADGRGVVQVSGGANGAASASYPAKFRLYGAKTVDGVRAFTGLEVEYTGATRVGDQTEIFTIT</sequence>
<name>A0ABS4Y591_9ACTN</name>
<evidence type="ECO:0008006" key="4">
    <source>
        <dbReference type="Google" id="ProtNLM"/>
    </source>
</evidence>
<evidence type="ECO:0000256" key="1">
    <source>
        <dbReference type="SAM" id="Phobius"/>
    </source>
</evidence>
<keyword evidence="1" id="KW-1133">Transmembrane helix</keyword>
<dbReference type="GeneID" id="91569414"/>
<proteinExistence type="predicted"/>
<protein>
    <recommendedName>
        <fullName evidence="4">Secreted protein</fullName>
    </recommendedName>
</protein>
<accession>A0ABS4Y591</accession>
<comment type="caution">
    <text evidence="2">The sequence shown here is derived from an EMBL/GenBank/DDBJ whole genome shotgun (WGS) entry which is preliminary data.</text>
</comment>
<dbReference type="Proteomes" id="UP001519291">
    <property type="component" value="Unassembled WGS sequence"/>
</dbReference>